<sequence>MTSIHFVVHPLPGTEDQLNDRLREVSEKLNKYNCNSHPPLSVLEQATIKQCVVGPNHAGFLLEDGRICRIGFAVQPDRLELGKPDSSDGSKLSSGSGTGRTPRPGRTSDPPWFLSGSDTLGRLAGSTLGPCVTTGAAGALEPMAEAAAAVAEQVAAGGGRQRGRRRQRGRQRWRWREVFRRCLDSRRQTRVIRTGRERGTGLLGSQPQPVIPASVIPEELISQAQVVLQGKSRSVIIRELQRTNLDVNLAVNNLLSRDDEDGDDGDDTASESYLPGEDLMSLLDADIHSAHPSVIIDADAMFSEDISYFGYPSFRRSSLSRLGSSRVLLLPLERDSELLRERESVLRLRERRWLDGASFDAERGSTSRDGEPGPDRKSPPTQSPVSLGEELQWWPDKDGTKFVSIGALYSELVAVSSKGELYQWKWNEPEPYRNAQNPAIHHPRTSFLGLTNERITLLSANSIRATVATETNKVATWVDDTLNTVAAKLEHGAQAFAELQGERVVSLHCCALYTCAQLESGLYWWGVVPFSLRKKMLEKARAKNKKPKSNGSISSLPNITVGTQVCLRNNPCTTRVRWPSRFQLRSLESLKSLDKAGKTQETKTESKPELVKTEMGPPPSPASTCSDTSSIASSASLPYKRRRSTPAPKEEEKVNEEQWPLREVVFVEDIKNVPVGKVLKVDGAYVAVKFPGTSSSVSSQSAAPSDSDPSSLLQDCRLLRIDELQVVKTGGTPKVPDCFQRTPKKLCIPEKAEILAVNVDSKGVHAVLKTGSWVRYCVFDLATGKAEQENNFPTSSLAFLGQSEHNVAIFTAGQESPVVLRDGNGTIYPMAKDCMGGIRDPDWLDLPPISSLGMGVHSLANVSSSSTIKKKAAVIIMAVEKQTLMQQVLRCDYEACRLHLASLEQAVLLEQSPRALSALLGHRCDGNRNILHAAVSVCFPVNNKETKEEEEAERSERNTFAERLSAVEAIANAISVVSSNSSGNRTGSSGSRGLRLREMMRRSLRAAGLGRHESGPASSDHQDPVSPPIAPPSWVPDPPPMDPDGDIDFILAPAVGSLTTTSPGTGQGPSTSTIPGPSSEPSVVESKDRKANAPSGGGVQRPEGQRPPDPEPLSAPPPDVLPSVILPALP</sequence>
<accession>A0A9D3S644</accession>
<dbReference type="GO" id="GO:0090263">
    <property type="term" value="P:positive regulation of canonical Wnt signaling pathway"/>
    <property type="evidence" value="ECO:0007669"/>
    <property type="project" value="TreeGrafter"/>
</dbReference>
<evidence type="ECO:0000256" key="1">
    <source>
        <dbReference type="SAM" id="MobiDB-lite"/>
    </source>
</evidence>
<feature type="compositionally biased region" description="Basic and acidic residues" evidence="1">
    <location>
        <begin position="593"/>
        <end position="612"/>
    </location>
</feature>
<feature type="compositionally biased region" description="Basic and acidic residues" evidence="1">
    <location>
        <begin position="79"/>
        <end position="88"/>
    </location>
</feature>
<dbReference type="PANTHER" id="PTHR46276:SF1">
    <property type="entry name" value="E3 UBIQUITIN-PROTEIN LIGASE UBR5"/>
    <property type="match status" value="1"/>
</dbReference>
<dbReference type="InterPro" id="IPR024725">
    <property type="entry name" value="UBR5_UBA"/>
</dbReference>
<dbReference type="SUPFAM" id="SSF50985">
    <property type="entry name" value="RCC1/BLIP-II"/>
    <property type="match status" value="1"/>
</dbReference>
<feature type="domain" description="E3 ubiquitin-protein ligase UBR5 ubiquitin-associated" evidence="2">
    <location>
        <begin position="210"/>
        <end position="261"/>
    </location>
</feature>
<feature type="region of interest" description="Disordered" evidence="1">
    <location>
        <begin position="1007"/>
        <end position="1130"/>
    </location>
</feature>
<feature type="compositionally biased region" description="Basic and acidic residues" evidence="1">
    <location>
        <begin position="360"/>
        <end position="378"/>
    </location>
</feature>
<dbReference type="GO" id="GO:0005737">
    <property type="term" value="C:cytoplasm"/>
    <property type="evidence" value="ECO:0007669"/>
    <property type="project" value="TreeGrafter"/>
</dbReference>
<dbReference type="Proteomes" id="UP001044222">
    <property type="component" value="Unassembled WGS sequence"/>
</dbReference>
<dbReference type="GO" id="GO:0034450">
    <property type="term" value="F:ubiquitin-ubiquitin ligase activity"/>
    <property type="evidence" value="ECO:0007669"/>
    <property type="project" value="TreeGrafter"/>
</dbReference>
<feature type="compositionally biased region" description="Low complexity" evidence="1">
    <location>
        <begin position="1056"/>
        <end position="1084"/>
    </location>
</feature>
<dbReference type="Gene3D" id="2.130.10.30">
    <property type="entry name" value="Regulator of chromosome condensation 1/beta-lactamase-inhibitor protein II"/>
    <property type="match status" value="1"/>
</dbReference>
<dbReference type="GO" id="GO:0005634">
    <property type="term" value="C:nucleus"/>
    <property type="evidence" value="ECO:0007669"/>
    <property type="project" value="TreeGrafter"/>
</dbReference>
<dbReference type="Pfam" id="PF11547">
    <property type="entry name" value="E3_UbLigase_EDD"/>
    <property type="match status" value="1"/>
</dbReference>
<evidence type="ECO:0000313" key="4">
    <source>
        <dbReference type="Proteomes" id="UP001044222"/>
    </source>
</evidence>
<feature type="compositionally biased region" description="Pro residues" evidence="1">
    <location>
        <begin position="1110"/>
        <end position="1120"/>
    </location>
</feature>
<keyword evidence="4" id="KW-1185">Reference proteome</keyword>
<feature type="compositionally biased region" description="Low complexity" evidence="1">
    <location>
        <begin position="622"/>
        <end position="636"/>
    </location>
</feature>
<feature type="region of interest" description="Disordered" evidence="1">
    <location>
        <begin position="360"/>
        <end position="387"/>
    </location>
</feature>
<dbReference type="EMBL" id="JAFIRN010000001">
    <property type="protein sequence ID" value="KAG5856979.1"/>
    <property type="molecule type" value="Genomic_DNA"/>
</dbReference>
<organism evidence="3 4">
    <name type="scientific">Anguilla anguilla</name>
    <name type="common">European freshwater eel</name>
    <name type="synonym">Muraena anguilla</name>
    <dbReference type="NCBI Taxonomy" id="7936"/>
    <lineage>
        <taxon>Eukaryota</taxon>
        <taxon>Metazoa</taxon>
        <taxon>Chordata</taxon>
        <taxon>Craniata</taxon>
        <taxon>Vertebrata</taxon>
        <taxon>Euteleostomi</taxon>
        <taxon>Actinopterygii</taxon>
        <taxon>Neopterygii</taxon>
        <taxon>Teleostei</taxon>
        <taxon>Anguilliformes</taxon>
        <taxon>Anguillidae</taxon>
        <taxon>Anguilla</taxon>
    </lineage>
</organism>
<dbReference type="PANTHER" id="PTHR46276">
    <property type="entry name" value="E3 UBIQUITIN-PROTEIN LIGASE UBR5"/>
    <property type="match status" value="1"/>
</dbReference>
<dbReference type="CDD" id="cd14423">
    <property type="entry name" value="CUE_UBR5"/>
    <property type="match status" value="1"/>
</dbReference>
<feature type="region of interest" description="Disordered" evidence="1">
    <location>
        <begin position="79"/>
        <end position="116"/>
    </location>
</feature>
<feature type="compositionally biased region" description="Low complexity" evidence="1">
    <location>
        <begin position="89"/>
        <end position="111"/>
    </location>
</feature>
<dbReference type="InterPro" id="IPR009091">
    <property type="entry name" value="RCC1/BLIP-II"/>
</dbReference>
<gene>
    <name evidence="3" type="ORF">ANANG_G00013660</name>
</gene>
<dbReference type="FunFam" id="2.130.10.30:FF:000007">
    <property type="entry name" value="E3 ubiquitin-protein ligase UBR5 isoform X2"/>
    <property type="match status" value="1"/>
</dbReference>
<comment type="caution">
    <text evidence="3">The sequence shown here is derived from an EMBL/GenBank/DDBJ whole genome shotgun (WGS) entry which is preliminary data.</text>
</comment>
<feature type="compositionally biased region" description="Pro residues" evidence="1">
    <location>
        <begin position="1025"/>
        <end position="1042"/>
    </location>
</feature>
<dbReference type="GO" id="GO:0043130">
    <property type="term" value="F:ubiquitin binding"/>
    <property type="evidence" value="ECO:0007669"/>
    <property type="project" value="InterPro"/>
</dbReference>
<dbReference type="AlphaFoldDB" id="A0A9D3S644"/>
<evidence type="ECO:0000259" key="2">
    <source>
        <dbReference type="Pfam" id="PF11547"/>
    </source>
</evidence>
<name>A0A9D3S644_ANGAN</name>
<dbReference type="GO" id="GO:0000209">
    <property type="term" value="P:protein polyubiquitination"/>
    <property type="evidence" value="ECO:0007669"/>
    <property type="project" value="TreeGrafter"/>
</dbReference>
<proteinExistence type="predicted"/>
<feature type="region of interest" description="Disordered" evidence="1">
    <location>
        <begin position="593"/>
        <end position="656"/>
    </location>
</feature>
<dbReference type="Gene3D" id="1.10.8.10">
    <property type="entry name" value="DNA helicase RuvA subunit, C-terminal domain"/>
    <property type="match status" value="1"/>
</dbReference>
<protein>
    <recommendedName>
        <fullName evidence="2">E3 ubiquitin-protein ligase UBR5 ubiquitin-associated domain-containing protein</fullName>
    </recommendedName>
</protein>
<dbReference type="FunFam" id="1.10.8.10:FF:000009">
    <property type="entry name" value="Putative E3 ubiquitin-protein ligase UBR5"/>
    <property type="match status" value="1"/>
</dbReference>
<reference evidence="3" key="1">
    <citation type="submission" date="2021-01" db="EMBL/GenBank/DDBJ databases">
        <title>A chromosome-scale assembly of European eel, Anguilla anguilla.</title>
        <authorList>
            <person name="Henkel C."/>
            <person name="Jong-Raadsen S.A."/>
            <person name="Dufour S."/>
            <person name="Weltzien F.-A."/>
            <person name="Palstra A.P."/>
            <person name="Pelster B."/>
            <person name="Spaink H.P."/>
            <person name="Van Den Thillart G.E."/>
            <person name="Jansen H."/>
            <person name="Zahm M."/>
            <person name="Klopp C."/>
            <person name="Cedric C."/>
            <person name="Louis A."/>
            <person name="Berthelot C."/>
            <person name="Parey E."/>
            <person name="Roest Crollius H."/>
            <person name="Montfort J."/>
            <person name="Robinson-Rechavi M."/>
            <person name="Bucao C."/>
            <person name="Bouchez O."/>
            <person name="Gislard M."/>
            <person name="Lluch J."/>
            <person name="Milhes M."/>
            <person name="Lampietro C."/>
            <person name="Lopez Roques C."/>
            <person name="Donnadieu C."/>
            <person name="Braasch I."/>
            <person name="Desvignes T."/>
            <person name="Postlethwait J."/>
            <person name="Bobe J."/>
            <person name="Guiguen Y."/>
            <person name="Dirks R."/>
        </authorList>
    </citation>
    <scope>NUCLEOTIDE SEQUENCE</scope>
    <source>
        <strain evidence="3">Tag_6206</strain>
        <tissue evidence="3">Liver</tissue>
    </source>
</reference>
<evidence type="ECO:0000313" key="3">
    <source>
        <dbReference type="EMBL" id="KAG5856979.1"/>
    </source>
</evidence>